<keyword evidence="10" id="KW-1185">Reference proteome</keyword>
<keyword evidence="7" id="KW-0862">Zinc</keyword>
<dbReference type="GO" id="GO:0005886">
    <property type="term" value="C:plasma membrane"/>
    <property type="evidence" value="ECO:0007669"/>
    <property type="project" value="UniProtKB-SubCell"/>
</dbReference>
<gene>
    <name evidence="9" type="ORF">SAMN05421783_14811</name>
</gene>
<name>A0A1H3DFT3_THIRO</name>
<dbReference type="PANTHER" id="PTHR20855">
    <property type="entry name" value="ADIPOR/PROGESTIN RECEPTOR-RELATED"/>
    <property type="match status" value="1"/>
</dbReference>
<evidence type="ECO:0000256" key="2">
    <source>
        <dbReference type="ARBA" id="ARBA00008488"/>
    </source>
</evidence>
<accession>A0A1H3DFT3</accession>
<dbReference type="Proteomes" id="UP000198816">
    <property type="component" value="Unassembled WGS sequence"/>
</dbReference>
<dbReference type="GO" id="GO:0140911">
    <property type="term" value="F:pore-forming activity"/>
    <property type="evidence" value="ECO:0007669"/>
    <property type="project" value="InterPro"/>
</dbReference>
<keyword evidence="7" id="KW-0479">Metal-binding</keyword>
<evidence type="ECO:0000256" key="6">
    <source>
        <dbReference type="ARBA" id="ARBA00023136"/>
    </source>
</evidence>
<keyword evidence="6 8" id="KW-0472">Membrane</keyword>
<evidence type="ECO:0000256" key="7">
    <source>
        <dbReference type="PIRSR" id="PIRSR604254-1"/>
    </source>
</evidence>
<evidence type="ECO:0000256" key="4">
    <source>
        <dbReference type="ARBA" id="ARBA00022692"/>
    </source>
</evidence>
<feature type="transmembrane region" description="Helical" evidence="8">
    <location>
        <begin position="12"/>
        <end position="30"/>
    </location>
</feature>
<dbReference type="STRING" id="1058.SAMN05421783_14811"/>
<keyword evidence="4 8" id="KW-0812">Transmembrane</keyword>
<evidence type="ECO:0000313" key="10">
    <source>
        <dbReference type="Proteomes" id="UP000198816"/>
    </source>
</evidence>
<feature type="transmembrane region" description="Helical" evidence="8">
    <location>
        <begin position="126"/>
        <end position="147"/>
    </location>
</feature>
<dbReference type="InterPro" id="IPR005744">
    <property type="entry name" value="Hy-lIII"/>
</dbReference>
<keyword evidence="3" id="KW-1003">Cell membrane</keyword>
<evidence type="ECO:0000256" key="1">
    <source>
        <dbReference type="ARBA" id="ARBA00004651"/>
    </source>
</evidence>
<comment type="similarity">
    <text evidence="2">Belongs to the UPF0073 (Hly-III) family.</text>
</comment>
<feature type="binding site" evidence="7">
    <location>
        <position position="182"/>
    </location>
    <ligand>
        <name>Zn(2+)</name>
        <dbReference type="ChEBI" id="CHEBI:29105"/>
    </ligand>
</feature>
<dbReference type="InterPro" id="IPR004254">
    <property type="entry name" value="AdipoR/HlyIII-related"/>
</dbReference>
<dbReference type="RefSeq" id="WP_093038432.1">
    <property type="nucleotide sequence ID" value="NZ_FNNZ01000048.1"/>
</dbReference>
<feature type="binding site" evidence="7">
    <location>
        <position position="60"/>
    </location>
    <ligand>
        <name>Zn(2+)</name>
        <dbReference type="ChEBI" id="CHEBI:29105"/>
    </ligand>
</feature>
<evidence type="ECO:0000313" key="9">
    <source>
        <dbReference type="EMBL" id="SDX65231.1"/>
    </source>
</evidence>
<feature type="binding site" evidence="7">
    <location>
        <position position="186"/>
    </location>
    <ligand>
        <name>Zn(2+)</name>
        <dbReference type="ChEBI" id="CHEBI:29105"/>
    </ligand>
</feature>
<protein>
    <submittedName>
        <fullName evidence="9">Hemolysin III</fullName>
    </submittedName>
</protein>
<feature type="transmembrane region" description="Helical" evidence="8">
    <location>
        <begin position="76"/>
        <end position="94"/>
    </location>
</feature>
<dbReference type="OrthoDB" id="9813689at2"/>
<dbReference type="Pfam" id="PF03006">
    <property type="entry name" value="HlyIII"/>
    <property type="match status" value="1"/>
</dbReference>
<keyword evidence="5 8" id="KW-1133">Transmembrane helix</keyword>
<reference evidence="10" key="1">
    <citation type="submission" date="2016-10" db="EMBL/GenBank/DDBJ databases">
        <authorList>
            <person name="Varghese N."/>
            <person name="Submissions S."/>
        </authorList>
    </citation>
    <scope>NUCLEOTIDE SEQUENCE [LARGE SCALE GENOMIC DNA]</scope>
    <source>
        <strain evidence="10">DSM 217</strain>
    </source>
</reference>
<evidence type="ECO:0000256" key="3">
    <source>
        <dbReference type="ARBA" id="ARBA00022475"/>
    </source>
</evidence>
<feature type="transmembrane region" description="Helical" evidence="8">
    <location>
        <begin position="153"/>
        <end position="172"/>
    </location>
</feature>
<proteinExistence type="inferred from homology"/>
<comment type="subcellular location">
    <subcellularLocation>
        <location evidence="1">Cell membrane</location>
        <topology evidence="1">Multi-pass membrane protein</topology>
    </subcellularLocation>
</comment>
<dbReference type="NCBIfam" id="TIGR01065">
    <property type="entry name" value="hlyIII"/>
    <property type="match status" value="1"/>
</dbReference>
<dbReference type="EMBL" id="FNNZ01000048">
    <property type="protein sequence ID" value="SDX65231.1"/>
    <property type="molecule type" value="Genomic_DNA"/>
</dbReference>
<dbReference type="PANTHER" id="PTHR20855:SF3">
    <property type="entry name" value="LD03007P"/>
    <property type="match status" value="1"/>
</dbReference>
<sequence length="204" mass="22437">MYPGERFNSISHLVGAALALIGVAVLVTVAGIQGGAVRIVSFSVYGATLFLLYLFSTLYHSLRGRAKRVFKILDHAAIYLLIAGTYTPFSLLVLKGQTGWWMFGAIWTLAGIGILIDSIPHRGRRILPMIIYLTMGWLIVFALEPLLATLPPAGVRGLLAGGLFYTFGVVFYALDSRFSWSHGVWHLFVLAGSISHYLTILFFL</sequence>
<dbReference type="AlphaFoldDB" id="A0A1H3DFT3"/>
<evidence type="ECO:0000256" key="5">
    <source>
        <dbReference type="ARBA" id="ARBA00022989"/>
    </source>
</evidence>
<feature type="transmembrane region" description="Helical" evidence="8">
    <location>
        <begin position="100"/>
        <end position="119"/>
    </location>
</feature>
<feature type="transmembrane region" description="Helical" evidence="8">
    <location>
        <begin position="36"/>
        <end position="55"/>
    </location>
</feature>
<feature type="transmembrane region" description="Helical" evidence="8">
    <location>
        <begin position="184"/>
        <end position="203"/>
    </location>
</feature>
<dbReference type="GO" id="GO:0046872">
    <property type="term" value="F:metal ion binding"/>
    <property type="evidence" value="ECO:0007669"/>
    <property type="project" value="UniProtKB-KW"/>
</dbReference>
<evidence type="ECO:0000256" key="8">
    <source>
        <dbReference type="SAM" id="Phobius"/>
    </source>
</evidence>
<organism evidence="9 10">
    <name type="scientific">Thiocapsa roseopersicina</name>
    <dbReference type="NCBI Taxonomy" id="1058"/>
    <lineage>
        <taxon>Bacteria</taxon>
        <taxon>Pseudomonadati</taxon>
        <taxon>Pseudomonadota</taxon>
        <taxon>Gammaproteobacteria</taxon>
        <taxon>Chromatiales</taxon>
        <taxon>Chromatiaceae</taxon>
        <taxon>Thiocapsa</taxon>
    </lineage>
</organism>